<dbReference type="PANTHER" id="PTHR11534:SF9">
    <property type="entry name" value="MYOGENIC-DETERMINATION PROTEIN"/>
    <property type="match status" value="1"/>
</dbReference>
<feature type="region of interest" description="Disordered" evidence="5">
    <location>
        <begin position="539"/>
        <end position="571"/>
    </location>
</feature>
<dbReference type="SMART" id="SM00353">
    <property type="entry name" value="HLH"/>
    <property type="match status" value="1"/>
</dbReference>
<evidence type="ECO:0000256" key="1">
    <source>
        <dbReference type="ARBA" id="ARBA00004123"/>
    </source>
</evidence>
<dbReference type="CDD" id="cd19699">
    <property type="entry name" value="bHLH_TS_dMYOD_like"/>
    <property type="match status" value="1"/>
</dbReference>
<reference evidence="8" key="1">
    <citation type="submission" date="2022-11" db="UniProtKB">
        <authorList>
            <consortium name="WormBaseParasite"/>
        </authorList>
    </citation>
    <scope>IDENTIFICATION</scope>
</reference>
<evidence type="ECO:0000256" key="4">
    <source>
        <dbReference type="ARBA" id="ARBA00070761"/>
    </source>
</evidence>
<dbReference type="SUPFAM" id="SSF47459">
    <property type="entry name" value="HLH, helix-loop-helix DNA-binding domain"/>
    <property type="match status" value="1"/>
</dbReference>
<keyword evidence="3" id="KW-0539">Nucleus</keyword>
<dbReference type="GO" id="GO:0005634">
    <property type="term" value="C:nucleus"/>
    <property type="evidence" value="ECO:0007669"/>
    <property type="project" value="UniProtKB-SubCell"/>
</dbReference>
<dbReference type="GO" id="GO:0046983">
    <property type="term" value="F:protein dimerization activity"/>
    <property type="evidence" value="ECO:0007669"/>
    <property type="project" value="InterPro"/>
</dbReference>
<dbReference type="FunFam" id="4.10.280.10:FF:000005">
    <property type="entry name" value="Myogenic factor"/>
    <property type="match status" value="1"/>
</dbReference>
<evidence type="ECO:0000259" key="6">
    <source>
        <dbReference type="PROSITE" id="PS50888"/>
    </source>
</evidence>
<comment type="subcellular location">
    <subcellularLocation>
        <location evidence="1">Nucleus</location>
    </subcellularLocation>
</comment>
<evidence type="ECO:0000256" key="3">
    <source>
        <dbReference type="ARBA" id="ARBA00023242"/>
    </source>
</evidence>
<feature type="compositionally biased region" description="Basic and acidic residues" evidence="5">
    <location>
        <begin position="620"/>
        <end position="632"/>
    </location>
</feature>
<organism evidence="7 8">
    <name type="scientific">Meloidogyne incognita</name>
    <name type="common">Southern root-knot nematode worm</name>
    <name type="synonym">Oxyuris incognita</name>
    <dbReference type="NCBI Taxonomy" id="6306"/>
    <lineage>
        <taxon>Eukaryota</taxon>
        <taxon>Metazoa</taxon>
        <taxon>Ecdysozoa</taxon>
        <taxon>Nematoda</taxon>
        <taxon>Chromadorea</taxon>
        <taxon>Rhabditida</taxon>
        <taxon>Tylenchina</taxon>
        <taxon>Tylenchomorpha</taxon>
        <taxon>Tylenchoidea</taxon>
        <taxon>Meloidogynidae</taxon>
        <taxon>Meloidogyninae</taxon>
        <taxon>Meloidogyne</taxon>
        <taxon>Meloidogyne incognita group</taxon>
    </lineage>
</organism>
<dbReference type="GO" id="GO:0045663">
    <property type="term" value="P:positive regulation of myoblast differentiation"/>
    <property type="evidence" value="ECO:0007669"/>
    <property type="project" value="TreeGrafter"/>
</dbReference>
<dbReference type="PANTHER" id="PTHR11534">
    <property type="entry name" value="MYOGENIC FACTOR"/>
    <property type="match status" value="1"/>
</dbReference>
<sequence length="820" mass="90465">MKNPTIYPMNGQHHHAHSNLLEYDPVFGLSTQQQLTAASLDVGGTLATLTAFSASSVANSPMDYTVIAGGPPAYDQLYRYQATGGYYEGLGTAQSATPAYATMGPTGYLDFGGSGSSLSSFSAAPTMLLSSALQQQTGGGINGVGTSILHQHLMQQRSSPSPTADFVHQIHQQNGRLTELIPAIVQPHQTSNNNSNLIQRPPPPQSSHPQQEQQQTNNINNTAHLRRQNTPGGNSRNSNNSNTTTTIRPVKGEPKRRVPNASKAANLANKSAALQQQQPSSSAYDPNTSNIPNSEGVIVGGGNNSINIIHGHGTKKTKYSVERRKAATMRERRRLRKVNDAFEVVKARTCPNPHQRLPKVEILRGAIEYINMLEHLLQTHAKMEPILATALQHNSTEINREDSNGGGVGDVQASSSGQNQMLEACGNGEFCLNNFPSIVHSYYKNRGLYEAVCMDAPPTPSIQHNPGCCHLEHSGHQMNSMAYFEQQHQMLTNNNNMFGGTNCIHHNHHHHHPHHNLNNNFSSSSMHGDMLPMASTPPAIRRTTTKGRGGQRGGGKIGGRGRGRGASASSRAIATALATAERQQQQQNLVAIINEQQQKHESLQKHENLQKHQITQQKHQQKEEENKSEYQQKHSQQQQKQSKQHEENISEFQQKQNQNLKQTSCFDKNNVSAVLTTNSENVYQNLKQTSCFDKNNVVTTNSENVYQNLEQTSCFNKNNVSVVLTTNSENVCVPSVSNENGKTTQQFNFLSEQQQQHYDEQETSFLVPIEENQNLKQTSELISTPPAITEETEKLLESVNMDVSAPEKKMKIDDTVENFN</sequence>
<dbReference type="InterPro" id="IPR036638">
    <property type="entry name" value="HLH_DNA-bd_sf"/>
</dbReference>
<evidence type="ECO:0000256" key="2">
    <source>
        <dbReference type="ARBA" id="ARBA00023125"/>
    </source>
</evidence>
<feature type="compositionally biased region" description="Low complexity" evidence="5">
    <location>
        <begin position="229"/>
        <end position="246"/>
    </location>
</feature>
<keyword evidence="2" id="KW-0238">DNA-binding</keyword>
<feature type="domain" description="BHLH" evidence="6">
    <location>
        <begin position="322"/>
        <end position="373"/>
    </location>
</feature>
<dbReference type="GO" id="GO:0000978">
    <property type="term" value="F:RNA polymerase II cis-regulatory region sequence-specific DNA binding"/>
    <property type="evidence" value="ECO:0007669"/>
    <property type="project" value="TreeGrafter"/>
</dbReference>
<feature type="compositionally biased region" description="Low complexity" evidence="5">
    <location>
        <begin position="261"/>
        <end position="283"/>
    </location>
</feature>
<dbReference type="GO" id="GO:0000981">
    <property type="term" value="F:DNA-binding transcription factor activity, RNA polymerase II-specific"/>
    <property type="evidence" value="ECO:0007669"/>
    <property type="project" value="TreeGrafter"/>
</dbReference>
<keyword evidence="7" id="KW-1185">Reference proteome</keyword>
<dbReference type="InterPro" id="IPR039704">
    <property type="entry name" value="Myogenic_factor"/>
</dbReference>
<dbReference type="Gene3D" id="4.10.280.10">
    <property type="entry name" value="Helix-loop-helix DNA-binding domain"/>
    <property type="match status" value="1"/>
</dbReference>
<dbReference type="WBParaSite" id="Minc3s01905g27094">
    <property type="protein sequence ID" value="Minc3s01905g27094"/>
    <property type="gene ID" value="Minc3s01905g27094"/>
</dbReference>
<dbReference type="AlphaFoldDB" id="A0A914MKN0"/>
<dbReference type="InterPro" id="IPR011598">
    <property type="entry name" value="bHLH_dom"/>
</dbReference>
<feature type="region of interest" description="Disordered" evidence="5">
    <location>
        <begin position="598"/>
        <end position="655"/>
    </location>
</feature>
<name>A0A914MKN0_MELIC</name>
<feature type="compositionally biased region" description="Gly residues" evidence="5">
    <location>
        <begin position="547"/>
        <end position="560"/>
    </location>
</feature>
<dbReference type="Proteomes" id="UP000887563">
    <property type="component" value="Unplaced"/>
</dbReference>
<feature type="compositionally biased region" description="Basic and acidic residues" evidence="5">
    <location>
        <begin position="598"/>
        <end position="610"/>
    </location>
</feature>
<dbReference type="Pfam" id="PF00010">
    <property type="entry name" value="HLH"/>
    <property type="match status" value="1"/>
</dbReference>
<feature type="region of interest" description="Disordered" evidence="5">
    <location>
        <begin position="189"/>
        <end position="294"/>
    </location>
</feature>
<feature type="compositionally biased region" description="Polar residues" evidence="5">
    <location>
        <begin position="189"/>
        <end position="198"/>
    </location>
</feature>
<evidence type="ECO:0000313" key="7">
    <source>
        <dbReference type="Proteomes" id="UP000887563"/>
    </source>
</evidence>
<evidence type="ECO:0000256" key="5">
    <source>
        <dbReference type="SAM" id="MobiDB-lite"/>
    </source>
</evidence>
<dbReference type="PROSITE" id="PS50888">
    <property type="entry name" value="BHLH"/>
    <property type="match status" value="1"/>
</dbReference>
<evidence type="ECO:0000313" key="8">
    <source>
        <dbReference type="WBParaSite" id="Minc3s01905g27094"/>
    </source>
</evidence>
<protein>
    <recommendedName>
        <fullName evidence="4">Myoblast determination protein 1 homolog</fullName>
    </recommendedName>
</protein>
<accession>A0A914MKN0</accession>
<proteinExistence type="predicted"/>
<dbReference type="GO" id="GO:0007517">
    <property type="term" value="P:muscle organ development"/>
    <property type="evidence" value="ECO:0007669"/>
    <property type="project" value="InterPro"/>
</dbReference>